<dbReference type="SUPFAM" id="SSF48452">
    <property type="entry name" value="TPR-like"/>
    <property type="match status" value="1"/>
</dbReference>
<accession>A0A4Y1WR10</accession>
<reference evidence="4" key="1">
    <citation type="submission" date="2019-06" db="EMBL/GenBank/DDBJ databases">
        <title>Alistipes onderdonkii subsp. vulgaris subsp. nov., Alistipes dispar sp. nov. and Alistipes communis sp. nov., isolated from human faeces, and creation of Alistipes onderdonkii subsp. onderdonkii subsp. nov.</title>
        <authorList>
            <person name="Sakamoto M."/>
            <person name="Ikeyama N."/>
            <person name="Ogata Y."/>
            <person name="Suda W."/>
            <person name="Iino T."/>
            <person name="Hattori M."/>
            <person name="Ohkuma M."/>
        </authorList>
    </citation>
    <scope>NUCLEOTIDE SEQUENCE [LARGE SCALE GENOMIC DNA]</scope>
    <source>
        <strain evidence="4">5CBH24</strain>
    </source>
</reference>
<dbReference type="EMBL" id="AP019735">
    <property type="protein sequence ID" value="BBL03503.1"/>
    <property type="molecule type" value="Genomic_DNA"/>
</dbReference>
<dbReference type="Gene3D" id="1.25.40.10">
    <property type="entry name" value="Tetratricopeptide repeat domain"/>
    <property type="match status" value="1"/>
</dbReference>
<evidence type="ECO:0000313" key="4">
    <source>
        <dbReference type="Proteomes" id="UP000318946"/>
    </source>
</evidence>
<dbReference type="Pfam" id="PF19904">
    <property type="entry name" value="DUF6377"/>
    <property type="match status" value="1"/>
</dbReference>
<keyword evidence="1" id="KW-0472">Membrane</keyword>
<evidence type="ECO:0000259" key="2">
    <source>
        <dbReference type="Pfam" id="PF19904"/>
    </source>
</evidence>
<dbReference type="Pfam" id="PF13181">
    <property type="entry name" value="TPR_8"/>
    <property type="match status" value="1"/>
</dbReference>
<evidence type="ECO:0000256" key="1">
    <source>
        <dbReference type="SAM" id="Phobius"/>
    </source>
</evidence>
<dbReference type="InterPro" id="IPR019734">
    <property type="entry name" value="TPR_rpt"/>
</dbReference>
<proteinExistence type="predicted"/>
<feature type="transmembrane region" description="Helical" evidence="1">
    <location>
        <begin position="321"/>
        <end position="341"/>
    </location>
</feature>
<name>A0A4Y1WR10_9BACT</name>
<dbReference type="Proteomes" id="UP000318946">
    <property type="component" value="Chromosome"/>
</dbReference>
<dbReference type="AlphaFoldDB" id="A0A4Y1WR10"/>
<keyword evidence="1" id="KW-0812">Transmembrane</keyword>
<feature type="domain" description="DUF6377" evidence="2">
    <location>
        <begin position="247"/>
        <end position="494"/>
    </location>
</feature>
<organism evidence="3 4">
    <name type="scientific">Alistipes communis</name>
    <dbReference type="NCBI Taxonomy" id="2585118"/>
    <lineage>
        <taxon>Bacteria</taxon>
        <taxon>Pseudomonadati</taxon>
        <taxon>Bacteroidota</taxon>
        <taxon>Bacteroidia</taxon>
        <taxon>Bacteroidales</taxon>
        <taxon>Rikenellaceae</taxon>
        <taxon>Alistipes</taxon>
    </lineage>
</organism>
<dbReference type="OrthoDB" id="1044679at2"/>
<dbReference type="KEGG" id="acou:A5CBH24_08160"/>
<gene>
    <name evidence="3" type="ORF">A5CBH24_08160</name>
</gene>
<keyword evidence="4" id="KW-1185">Reference proteome</keyword>
<evidence type="ECO:0000313" key="3">
    <source>
        <dbReference type="EMBL" id="BBL03503.1"/>
    </source>
</evidence>
<sequence length="538" mass="62296">MLICLSGLSGCYGEKPDELTDCLDHAIDNKVSFIREKDRTIEEAKRMLRADSLSAEHEYDINLKLYEEYRKYILDSAVRYVERNLEIARELKSSRKIYQSLLQLAPLYSFSGRYIDSQAVLKSIDPSQLPEEMLSRYYEVCIQFYDHYGLASSNKYHDIKTALRDSLMKTAAPRSRTYRSNRVTQLMNSGDPSNYALAERILADLLAQTPRDTPDYASSNHQLAKLYQRMNRLDLAKKYYTISAITDIRCAIKETSALQNLALIYFDAGDEKRAFKYAQSAIEDAVFGGAQVRTTQMAEFYTMVNAAFRDKEAAAKHNLQWSLLLISLLSLSLILLIAQILKQMKNISKIKERLSESNVRLTEQNREIIETNSLLTESNMVKEQYITQFFDLHSNYIDKFETYRKSLNRLAVNRQMEELFKQLKSNRLIEHEIDELYTHFDNIFLGMYPNFVSDFNALLKKDEQIVPKSGHLLNRELRIYALLRLGITDSAKIASFLRCSISTVYNYRTKVRNCALVSRDDFEIRVRKIGGERVGTSK</sequence>
<dbReference type="InterPro" id="IPR011990">
    <property type="entry name" value="TPR-like_helical_dom_sf"/>
</dbReference>
<keyword evidence="1" id="KW-1133">Transmembrane helix</keyword>
<protein>
    <recommendedName>
        <fullName evidence="2">DUF6377 domain-containing protein</fullName>
    </recommendedName>
</protein>
<dbReference type="InterPro" id="IPR045957">
    <property type="entry name" value="DUF6377"/>
</dbReference>